<reference evidence="4" key="1">
    <citation type="submission" date="2021-02" db="EMBL/GenBank/DDBJ databases">
        <authorList>
            <person name="Nowell W R."/>
        </authorList>
    </citation>
    <scope>NUCLEOTIDE SEQUENCE</scope>
</reference>
<dbReference type="InterPro" id="IPR001466">
    <property type="entry name" value="Beta-lactam-related"/>
</dbReference>
<evidence type="ECO:0000256" key="1">
    <source>
        <dbReference type="SAM" id="SignalP"/>
    </source>
</evidence>
<evidence type="ECO:0000313" key="3">
    <source>
        <dbReference type="EMBL" id="CAF4085041.1"/>
    </source>
</evidence>
<dbReference type="Proteomes" id="UP000681720">
    <property type="component" value="Unassembled WGS sequence"/>
</dbReference>
<dbReference type="Gene3D" id="3.40.710.10">
    <property type="entry name" value="DD-peptidase/beta-lactamase superfamily"/>
    <property type="match status" value="1"/>
</dbReference>
<keyword evidence="1" id="KW-0732">Signal</keyword>
<dbReference type="PANTHER" id="PTHR43319">
    <property type="entry name" value="BETA-LACTAMASE-RELATED"/>
    <property type="match status" value="1"/>
</dbReference>
<proteinExistence type="predicted"/>
<feature type="non-terminal residue" evidence="4">
    <location>
        <position position="105"/>
    </location>
</feature>
<evidence type="ECO:0000313" key="4">
    <source>
        <dbReference type="EMBL" id="CAF4391291.1"/>
    </source>
</evidence>
<dbReference type="EMBL" id="CAJOBJ010007405">
    <property type="protein sequence ID" value="CAF4085041.1"/>
    <property type="molecule type" value="Genomic_DNA"/>
</dbReference>
<dbReference type="PANTHER" id="PTHR43319:SF3">
    <property type="entry name" value="BETA-LACTAMASE-RELATED DOMAIN-CONTAINING PROTEIN"/>
    <property type="match status" value="1"/>
</dbReference>
<feature type="chain" id="PRO_5035647303" description="Beta-lactamase-related domain-containing protein" evidence="1">
    <location>
        <begin position="23"/>
        <end position="105"/>
    </location>
</feature>
<dbReference type="Pfam" id="PF00144">
    <property type="entry name" value="Beta-lactamase"/>
    <property type="match status" value="1"/>
</dbReference>
<dbReference type="InterPro" id="IPR012338">
    <property type="entry name" value="Beta-lactam/transpept-like"/>
</dbReference>
<dbReference type="EMBL" id="CAJOBH010053780">
    <property type="protein sequence ID" value="CAF4391291.1"/>
    <property type="molecule type" value="Genomic_DNA"/>
</dbReference>
<dbReference type="InterPro" id="IPR052907">
    <property type="entry name" value="Beta-lactamase/esterase"/>
</dbReference>
<feature type="signal peptide" evidence="1">
    <location>
        <begin position="1"/>
        <end position="22"/>
    </location>
</feature>
<evidence type="ECO:0000313" key="5">
    <source>
        <dbReference type="Proteomes" id="UP000681967"/>
    </source>
</evidence>
<sequence length="105" mass="12068">MYYSNCLWIVFILHSFVLGIDSNDFNIHGTTSQGWEFVRDLFKDNFVQERDLGASMAIYYQGQPVVDLWGGWFDQSRTKPYDHNTLQYVFSTSKGLVAIAVALCV</sequence>
<dbReference type="Proteomes" id="UP000681967">
    <property type="component" value="Unassembled WGS sequence"/>
</dbReference>
<accession>A0A8S2VG02</accession>
<evidence type="ECO:0000259" key="2">
    <source>
        <dbReference type="Pfam" id="PF00144"/>
    </source>
</evidence>
<gene>
    <name evidence="4" type="ORF">BYL167_LOCUS31159</name>
    <name evidence="3" type="ORF">GIL414_LOCUS16286</name>
</gene>
<name>A0A8S2VG02_9BILA</name>
<feature type="domain" description="Beta-lactamase-related" evidence="2">
    <location>
        <begin position="44"/>
        <end position="105"/>
    </location>
</feature>
<dbReference type="SUPFAM" id="SSF56601">
    <property type="entry name" value="beta-lactamase/transpeptidase-like"/>
    <property type="match status" value="1"/>
</dbReference>
<dbReference type="AlphaFoldDB" id="A0A8S2VG02"/>
<protein>
    <recommendedName>
        <fullName evidence="2">Beta-lactamase-related domain-containing protein</fullName>
    </recommendedName>
</protein>
<organism evidence="4 5">
    <name type="scientific">Rotaria magnacalcarata</name>
    <dbReference type="NCBI Taxonomy" id="392030"/>
    <lineage>
        <taxon>Eukaryota</taxon>
        <taxon>Metazoa</taxon>
        <taxon>Spiralia</taxon>
        <taxon>Gnathifera</taxon>
        <taxon>Rotifera</taxon>
        <taxon>Eurotatoria</taxon>
        <taxon>Bdelloidea</taxon>
        <taxon>Philodinida</taxon>
        <taxon>Philodinidae</taxon>
        <taxon>Rotaria</taxon>
    </lineage>
</organism>
<comment type="caution">
    <text evidence="4">The sequence shown here is derived from an EMBL/GenBank/DDBJ whole genome shotgun (WGS) entry which is preliminary data.</text>
</comment>